<evidence type="ECO:0000259" key="1">
    <source>
        <dbReference type="Pfam" id="PF09369"/>
    </source>
</evidence>
<proteinExistence type="predicted"/>
<comment type="caution">
    <text evidence="2">The sequence shown here is derived from an EMBL/GenBank/DDBJ whole genome shotgun (WGS) entry which is preliminary data.</text>
</comment>
<dbReference type="AlphaFoldDB" id="A0A8H9W0Z4"/>
<dbReference type="Pfam" id="PF09369">
    <property type="entry name" value="MZB"/>
    <property type="match status" value="1"/>
</dbReference>
<feature type="domain" description="MrfA-like Zn-binding" evidence="1">
    <location>
        <begin position="4"/>
        <end position="84"/>
    </location>
</feature>
<dbReference type="EMBL" id="DADUEU010000023">
    <property type="protein sequence ID" value="HBB1574604.1"/>
    <property type="molecule type" value="Genomic_DNA"/>
</dbReference>
<name>A0A8H9W0Z4_ECOLX</name>
<reference evidence="2" key="1">
    <citation type="journal article" date="2018" name="Genome Biol.">
        <title>SKESA: strategic k-mer extension for scrupulous assemblies.</title>
        <authorList>
            <person name="Souvorov A."/>
            <person name="Agarwala R."/>
            <person name="Lipman D.J."/>
        </authorList>
    </citation>
    <scope>NUCLEOTIDE SEQUENCE</scope>
    <source>
        <strain evidence="2">Escherichia coli</strain>
    </source>
</reference>
<dbReference type="RefSeq" id="WP_001567431.1">
    <property type="nucleotide sequence ID" value="NZ_JAAVKQ010000041.1"/>
</dbReference>
<evidence type="ECO:0000313" key="2">
    <source>
        <dbReference type="EMBL" id="HBB1574604.1"/>
    </source>
</evidence>
<accession>A0A8H9W0Z4</accession>
<gene>
    <name evidence="2" type="ORF">J0541_003569</name>
</gene>
<feature type="non-terminal residue" evidence="2">
    <location>
        <position position="1"/>
    </location>
</feature>
<organism evidence="2">
    <name type="scientific">Escherichia coli</name>
    <dbReference type="NCBI Taxonomy" id="562"/>
    <lineage>
        <taxon>Bacteria</taxon>
        <taxon>Pseudomonadati</taxon>
        <taxon>Pseudomonadota</taxon>
        <taxon>Gammaproteobacteria</taxon>
        <taxon>Enterobacterales</taxon>
        <taxon>Enterobacteriaceae</taxon>
        <taxon>Escherichia</taxon>
    </lineage>
</organism>
<reference evidence="2" key="2">
    <citation type="submission" date="2021-03" db="EMBL/GenBank/DDBJ databases">
        <authorList>
            <consortium name="NCBI Pathogen Detection Project"/>
        </authorList>
    </citation>
    <scope>NUCLEOTIDE SEQUENCE</scope>
    <source>
        <strain evidence="2">Escherichia coli</strain>
    </source>
</reference>
<protein>
    <submittedName>
        <fullName evidence="2">DUF1998 domain-containing protein</fullName>
    </submittedName>
</protein>
<dbReference type="Proteomes" id="UP000870292">
    <property type="component" value="Unassembled WGS sequence"/>
</dbReference>
<sequence>MTLAVALRQALAGVLGISGAELGYSVRPVRLEDGQSVLAVQLYDVISGGAGFASSAPVHIEAILQGMVKQLGCRHCDTACSECLLDSQTRHDHDLLDRKAALAWLGDDFTYYIGLPDEETFSLPDARYCPGAIGDTIRRAINEGAEKLTLWMTGAPNEWDLYARQFRAAVQSYRLKDNVEVDLVIPAGVDDPDLLYELSQFTALGVRLCHVEQDLQLPIVAQVTFADRVMTLASRSQQATIPGPEWHLNDELVVRSLGYKTVELNEFILPAKAANAVERVKDIQIHKQLNGPLSQFGQRFWDVLFNDHEEAQSLMNNTRITGVHYTDRYLQNPVALALLGSILRPLKTKLTDGAEVALDTLFKDKDRPGNRPFHDWMSIADFQDFADQWFAAALGRPIELTVFDSPRDIPHHRKLTVTFEDGQVLKIRFDQGMGYWRINFASQWHYFDFRDDVSFQLVKMAQACNEGNVANSEESWATDVLVEVSAS</sequence>
<dbReference type="InterPro" id="IPR018973">
    <property type="entry name" value="MZB"/>
</dbReference>